<comment type="caution">
    <text evidence="2">The sequence shown here is derived from an EMBL/GenBank/DDBJ whole genome shotgun (WGS) entry which is preliminary data.</text>
</comment>
<accession>A0A6L5GRV4</accession>
<dbReference type="InterPro" id="IPR006121">
    <property type="entry name" value="HMA_dom"/>
</dbReference>
<name>A0A6L5GRV4_9FIRM</name>
<dbReference type="AlphaFoldDB" id="A0A6L5GRV4"/>
<dbReference type="InterPro" id="IPR036163">
    <property type="entry name" value="HMA_dom_sf"/>
</dbReference>
<protein>
    <submittedName>
        <fullName evidence="2">Heavy-metal-associated domain-containing protein</fullName>
    </submittedName>
</protein>
<dbReference type="SUPFAM" id="SSF55008">
    <property type="entry name" value="HMA, heavy metal-associated domain"/>
    <property type="match status" value="1"/>
</dbReference>
<feature type="domain" description="HMA" evidence="1">
    <location>
        <begin position="2"/>
        <end position="67"/>
    </location>
</feature>
<evidence type="ECO:0000259" key="1">
    <source>
        <dbReference type="PROSITE" id="PS50846"/>
    </source>
</evidence>
<dbReference type="PROSITE" id="PS50846">
    <property type="entry name" value="HMA_2"/>
    <property type="match status" value="1"/>
</dbReference>
<dbReference type="EMBL" id="VOGB01000004">
    <property type="protein sequence ID" value="MQM72957.1"/>
    <property type="molecule type" value="Genomic_DNA"/>
</dbReference>
<sequence length="71" mass="8018">MIIETIKIEGMMCEHCEATVKKALESFPEVEQAKVDHQKGNAVVSLNKEIDDAQLKKAIEDKDYTVLGFEH</sequence>
<evidence type="ECO:0000313" key="2">
    <source>
        <dbReference type="EMBL" id="MQM72957.1"/>
    </source>
</evidence>
<reference evidence="2" key="1">
    <citation type="journal article" date="2020" name="Appl. Environ. Microbiol.">
        <title>Medium-Chain Fatty Acid Synthesis by 'Candidatus Weimeria bifida' gen. nov., sp. nov., and 'Candidatus Pseudoramibacter fermentans' sp. nov.</title>
        <authorList>
            <person name="Scarborough M.J."/>
            <person name="Myers K.S."/>
            <person name="Donohue T.J."/>
            <person name="Noguera D.R."/>
        </authorList>
    </citation>
    <scope>NUCLEOTIDE SEQUENCE</scope>
    <source>
        <strain evidence="2">EUB1.1</strain>
    </source>
</reference>
<dbReference type="GO" id="GO:0046872">
    <property type="term" value="F:metal ion binding"/>
    <property type="evidence" value="ECO:0007669"/>
    <property type="project" value="InterPro"/>
</dbReference>
<keyword evidence="3" id="KW-1185">Reference proteome</keyword>
<dbReference type="Gene3D" id="3.30.70.100">
    <property type="match status" value="1"/>
</dbReference>
<gene>
    <name evidence="2" type="ORF">FRC53_05965</name>
</gene>
<evidence type="ECO:0000313" key="3">
    <source>
        <dbReference type="Proteomes" id="UP000473648"/>
    </source>
</evidence>
<organism evidence="2 3">
    <name type="scientific">Candidatus Pseudoramibacter fermentans</name>
    <dbReference type="NCBI Taxonomy" id="2594427"/>
    <lineage>
        <taxon>Bacteria</taxon>
        <taxon>Bacillati</taxon>
        <taxon>Bacillota</taxon>
        <taxon>Clostridia</taxon>
        <taxon>Eubacteriales</taxon>
        <taxon>Eubacteriaceae</taxon>
        <taxon>Pseudoramibacter</taxon>
    </lineage>
</organism>
<proteinExistence type="predicted"/>
<dbReference type="Pfam" id="PF00403">
    <property type="entry name" value="HMA"/>
    <property type="match status" value="1"/>
</dbReference>
<dbReference type="Proteomes" id="UP000473648">
    <property type="component" value="Unassembled WGS sequence"/>
</dbReference>
<dbReference type="CDD" id="cd00371">
    <property type="entry name" value="HMA"/>
    <property type="match status" value="1"/>
</dbReference>